<dbReference type="PANTHER" id="PTHR43401:SF2">
    <property type="entry name" value="L-THREONINE 3-DEHYDROGENASE"/>
    <property type="match status" value="1"/>
</dbReference>
<evidence type="ECO:0000256" key="1">
    <source>
        <dbReference type="ARBA" id="ARBA00022723"/>
    </source>
</evidence>
<dbReference type="GO" id="GO:0016616">
    <property type="term" value="F:oxidoreductase activity, acting on the CH-OH group of donors, NAD or NADP as acceptor"/>
    <property type="evidence" value="ECO:0007669"/>
    <property type="project" value="UniProtKB-ARBA"/>
</dbReference>
<dbReference type="PANTHER" id="PTHR43401">
    <property type="entry name" value="L-THREONINE 3-DEHYDROGENASE"/>
    <property type="match status" value="1"/>
</dbReference>
<dbReference type="InterPro" id="IPR050129">
    <property type="entry name" value="Zn_alcohol_dh"/>
</dbReference>
<keyword evidence="1 4" id="KW-0479">Metal-binding</keyword>
<dbReference type="InterPro" id="IPR002328">
    <property type="entry name" value="ADH_Zn_CS"/>
</dbReference>
<dbReference type="SUPFAM" id="SSF50129">
    <property type="entry name" value="GroES-like"/>
    <property type="match status" value="1"/>
</dbReference>
<dbReference type="InterPro" id="IPR020843">
    <property type="entry name" value="ER"/>
</dbReference>
<feature type="domain" description="Enoyl reductase (ER)" evidence="5">
    <location>
        <begin position="8"/>
        <end position="326"/>
    </location>
</feature>
<dbReference type="Pfam" id="PF08240">
    <property type="entry name" value="ADH_N"/>
    <property type="match status" value="1"/>
</dbReference>
<protein>
    <submittedName>
        <fullName evidence="6">Theronine dehydrogenase-like Zn-dependent dehydrogenase</fullName>
    </submittedName>
</protein>
<proteinExistence type="inferred from homology"/>
<dbReference type="PROSITE" id="PS00059">
    <property type="entry name" value="ADH_ZINC"/>
    <property type="match status" value="1"/>
</dbReference>
<dbReference type="InterPro" id="IPR011032">
    <property type="entry name" value="GroES-like_sf"/>
</dbReference>
<sequence>MAIMTRAATLRGPRDIVLEEKKLVCGDEQVIVKNHIIGICGSDKSFYRGQLPPKTAEFRHEPKFPFPLGHESGGTIVEVGSKVTDYKVGDKVIAFGWNNNYADFFVTPTWQLQPAPEGLEMDFIGLGEPIACAMHSGLHCGVQLGDTVLVLGAGFAGQIVAQCAKRKGAACVIVADILDGKLELAKKLGADHVLNLTKIDAAKEIFALTNGKGVDVVVEAAGSESSFNLASEVLRHNGKFVFYSWVTQPVTLNISRWHDDGLQFINTCLVHHSWRERYVWTPEALRPVVQKMVDIRPLITNEFPLSQIREGFELADKDDAAIKIVFRPD</sequence>
<evidence type="ECO:0000256" key="3">
    <source>
        <dbReference type="ARBA" id="ARBA00023002"/>
    </source>
</evidence>
<dbReference type="Gene3D" id="3.40.50.720">
    <property type="entry name" value="NAD(P)-binding Rossmann-like Domain"/>
    <property type="match status" value="1"/>
</dbReference>
<name>A0A212L6J3_9BACT</name>
<evidence type="ECO:0000313" key="6">
    <source>
        <dbReference type="EMBL" id="SCM73194.1"/>
    </source>
</evidence>
<evidence type="ECO:0000256" key="4">
    <source>
        <dbReference type="RuleBase" id="RU361277"/>
    </source>
</evidence>
<dbReference type="AlphaFoldDB" id="A0A212L6J3"/>
<dbReference type="EMBL" id="FMJC01000002">
    <property type="protein sequence ID" value="SCM73194.1"/>
    <property type="molecule type" value="Genomic_DNA"/>
</dbReference>
<reference evidence="6" key="1">
    <citation type="submission" date="2016-08" db="EMBL/GenBank/DDBJ databases">
        <authorList>
            <person name="Seilhamer J.J."/>
        </authorList>
    </citation>
    <scope>NUCLEOTIDE SEQUENCE</scope>
    <source>
        <strain evidence="6">86-1</strain>
    </source>
</reference>
<dbReference type="Pfam" id="PF00107">
    <property type="entry name" value="ADH_zinc_N"/>
    <property type="match status" value="1"/>
</dbReference>
<gene>
    <name evidence="6" type="ORF">KL86DES1_21120</name>
</gene>
<comment type="cofactor">
    <cofactor evidence="4">
        <name>Zn(2+)</name>
        <dbReference type="ChEBI" id="CHEBI:29105"/>
    </cofactor>
</comment>
<dbReference type="InterPro" id="IPR036291">
    <property type="entry name" value="NAD(P)-bd_dom_sf"/>
</dbReference>
<dbReference type="RefSeq" id="WP_179980562.1">
    <property type="nucleotide sequence ID" value="NZ_LT608333.1"/>
</dbReference>
<dbReference type="SMART" id="SM00829">
    <property type="entry name" value="PKS_ER"/>
    <property type="match status" value="1"/>
</dbReference>
<dbReference type="InterPro" id="IPR013149">
    <property type="entry name" value="ADH-like_C"/>
</dbReference>
<dbReference type="SUPFAM" id="SSF51735">
    <property type="entry name" value="NAD(P)-binding Rossmann-fold domains"/>
    <property type="match status" value="1"/>
</dbReference>
<keyword evidence="3" id="KW-0560">Oxidoreductase</keyword>
<accession>A0A212L6J3</accession>
<evidence type="ECO:0000256" key="2">
    <source>
        <dbReference type="ARBA" id="ARBA00022833"/>
    </source>
</evidence>
<comment type="similarity">
    <text evidence="4">Belongs to the zinc-containing alcohol dehydrogenase family.</text>
</comment>
<keyword evidence="2 4" id="KW-0862">Zinc</keyword>
<organism evidence="6">
    <name type="scientific">uncultured Desulfovibrio sp</name>
    <dbReference type="NCBI Taxonomy" id="167968"/>
    <lineage>
        <taxon>Bacteria</taxon>
        <taxon>Pseudomonadati</taxon>
        <taxon>Thermodesulfobacteriota</taxon>
        <taxon>Desulfovibrionia</taxon>
        <taxon>Desulfovibrionales</taxon>
        <taxon>Desulfovibrionaceae</taxon>
        <taxon>Desulfovibrio</taxon>
        <taxon>environmental samples</taxon>
    </lineage>
</organism>
<evidence type="ECO:0000259" key="5">
    <source>
        <dbReference type="SMART" id="SM00829"/>
    </source>
</evidence>
<dbReference type="GO" id="GO:0008270">
    <property type="term" value="F:zinc ion binding"/>
    <property type="evidence" value="ECO:0007669"/>
    <property type="project" value="InterPro"/>
</dbReference>
<dbReference type="InterPro" id="IPR013154">
    <property type="entry name" value="ADH-like_N"/>
</dbReference>
<dbReference type="Gene3D" id="3.90.180.10">
    <property type="entry name" value="Medium-chain alcohol dehydrogenases, catalytic domain"/>
    <property type="match status" value="2"/>
</dbReference>